<evidence type="ECO:0000256" key="1">
    <source>
        <dbReference type="SAM" id="MobiDB-lite"/>
    </source>
</evidence>
<dbReference type="Proteomes" id="UP000000763">
    <property type="component" value="Chromosome 11"/>
</dbReference>
<protein>
    <submittedName>
        <fullName evidence="2">Uncharacterized protein</fullName>
    </submittedName>
</protein>
<gene>
    <name evidence="2" type="ordered locus">LOC_Os11g22420</name>
</gene>
<dbReference type="PANTHER" id="PTHR48243">
    <property type="entry name" value="AMINOTRANSFERASE-LIKE PLANT MOBILE DOMAIN-CONTAINING PROTEIN"/>
    <property type="match status" value="1"/>
</dbReference>
<proteinExistence type="predicted"/>
<dbReference type="PANTHER" id="PTHR48243:SF1">
    <property type="entry name" value="AMINOTRANSFERASE-LIKE PLANT MOBILE DOMAIN-CONTAINING PROTEIN"/>
    <property type="match status" value="1"/>
</dbReference>
<organism evidence="2 3">
    <name type="scientific">Oryza sativa subsp. japonica</name>
    <name type="common">Rice</name>
    <dbReference type="NCBI Taxonomy" id="39947"/>
    <lineage>
        <taxon>Eukaryota</taxon>
        <taxon>Viridiplantae</taxon>
        <taxon>Streptophyta</taxon>
        <taxon>Embryophyta</taxon>
        <taxon>Tracheophyta</taxon>
        <taxon>Spermatophyta</taxon>
        <taxon>Magnoliopsida</taxon>
        <taxon>Liliopsida</taxon>
        <taxon>Poales</taxon>
        <taxon>Poaceae</taxon>
        <taxon>BOP clade</taxon>
        <taxon>Oryzoideae</taxon>
        <taxon>Oryzeae</taxon>
        <taxon>Oryzinae</taxon>
        <taxon>Oryza</taxon>
        <taxon>Oryza sativa</taxon>
    </lineage>
</organism>
<feature type="region of interest" description="Disordered" evidence="1">
    <location>
        <begin position="266"/>
        <end position="311"/>
    </location>
</feature>
<evidence type="ECO:0000313" key="2">
    <source>
        <dbReference type="EMBL" id="AAX92823.1"/>
    </source>
</evidence>
<evidence type="ECO:0000313" key="3">
    <source>
        <dbReference type="Proteomes" id="UP000000763"/>
    </source>
</evidence>
<sequence>MANKTLREFATPFADNVAIGPQVNIGDVYFDLKFSLITMAQASPFCGKPNEDANAHLQQFLEICSTYTIKGLSFNKMIETQLAQLASLVPANETGRIPGEPDSSIENVKAITTRGGTNGISKEALSNDSVDKEVQPEKTVPQEYCDTRLLPFPQRSRKPSVDEQFARFVEVIQKIHINVPLLDAIVMPKDVFDKLNFTVLAPTPMRLQLPSTPLILGRPFLSTARANIDVGTGSIRFHINGKEEKFEFQPRTKQCSMELLLEDTGKTTHTGKKLEQPAQKKLPSAPKPKKGSGSSSSHHDESSTRSSADVSMEDAEALRRLLNETDLDLVNDRERQAYYMLSDREYAHTREYSPELLKNIGMDVECRSIWKAVSWQRFAVVDEPGSRLLTLQFLCSLKEIEDGISFRFFRKKYTVTWKGLSTVTTGINPTGIPFVRVLFLVLGGKVHQKLIQFRV</sequence>
<dbReference type="AlphaFoldDB" id="Q53KD7"/>
<name>Q53KD7_ORYSJ</name>
<accession>Q53KD7</accession>
<reference evidence="3" key="2">
    <citation type="journal article" date="2008" name="Nucleic Acids Res.">
        <title>The rice annotation project database (RAP-DB): 2008 update.</title>
        <authorList>
            <consortium name="The rice annotation project (RAP)"/>
        </authorList>
    </citation>
    <scope>GENOME REANNOTATION</scope>
    <source>
        <strain evidence="3">cv. Nipponbare</strain>
    </source>
</reference>
<dbReference type="EMBL" id="AC146525">
    <property type="protein sequence ID" value="AAX92823.1"/>
    <property type="molecule type" value="Genomic_DNA"/>
</dbReference>
<reference evidence="3" key="1">
    <citation type="journal article" date="2005" name="Nature">
        <title>The map-based sequence of the rice genome.</title>
        <authorList>
            <consortium name="International rice genome sequencing project (IRGSP)"/>
            <person name="Matsumoto T."/>
            <person name="Wu J."/>
            <person name="Kanamori H."/>
            <person name="Katayose Y."/>
            <person name="Fujisawa M."/>
            <person name="Namiki N."/>
            <person name="Mizuno H."/>
            <person name="Yamamoto K."/>
            <person name="Antonio B.A."/>
            <person name="Baba T."/>
            <person name="Sakata K."/>
            <person name="Nagamura Y."/>
            <person name="Aoki H."/>
            <person name="Arikawa K."/>
            <person name="Arita K."/>
            <person name="Bito T."/>
            <person name="Chiden Y."/>
            <person name="Fujitsuka N."/>
            <person name="Fukunaka R."/>
            <person name="Hamada M."/>
            <person name="Harada C."/>
            <person name="Hayashi A."/>
            <person name="Hijishita S."/>
            <person name="Honda M."/>
            <person name="Hosokawa S."/>
            <person name="Ichikawa Y."/>
            <person name="Idonuma A."/>
            <person name="Iijima M."/>
            <person name="Ikeda M."/>
            <person name="Ikeno M."/>
            <person name="Ito K."/>
            <person name="Ito S."/>
            <person name="Ito T."/>
            <person name="Ito Y."/>
            <person name="Ito Y."/>
            <person name="Iwabuchi A."/>
            <person name="Kamiya K."/>
            <person name="Karasawa W."/>
            <person name="Kurita K."/>
            <person name="Katagiri S."/>
            <person name="Kikuta A."/>
            <person name="Kobayashi H."/>
            <person name="Kobayashi N."/>
            <person name="Machita K."/>
            <person name="Maehara T."/>
            <person name="Masukawa M."/>
            <person name="Mizubayashi T."/>
            <person name="Mukai Y."/>
            <person name="Nagasaki H."/>
            <person name="Nagata Y."/>
            <person name="Naito S."/>
            <person name="Nakashima M."/>
            <person name="Nakama Y."/>
            <person name="Nakamichi Y."/>
            <person name="Nakamura M."/>
            <person name="Meguro A."/>
            <person name="Negishi M."/>
            <person name="Ohta I."/>
            <person name="Ohta T."/>
            <person name="Okamoto M."/>
            <person name="Ono N."/>
            <person name="Saji S."/>
            <person name="Sakaguchi M."/>
            <person name="Sakai K."/>
            <person name="Shibata M."/>
            <person name="Shimokawa T."/>
            <person name="Song J."/>
            <person name="Takazaki Y."/>
            <person name="Terasawa K."/>
            <person name="Tsugane M."/>
            <person name="Tsuji K."/>
            <person name="Ueda S."/>
            <person name="Waki K."/>
            <person name="Yamagata H."/>
            <person name="Yamamoto M."/>
            <person name="Yamamoto S."/>
            <person name="Yamane H."/>
            <person name="Yoshiki S."/>
            <person name="Yoshihara R."/>
            <person name="Yukawa K."/>
            <person name="Zhong H."/>
            <person name="Yano M."/>
            <person name="Yuan Q."/>
            <person name="Ouyang S."/>
            <person name="Liu J."/>
            <person name="Jones K.M."/>
            <person name="Gansberger K."/>
            <person name="Moffat K."/>
            <person name="Hill J."/>
            <person name="Bera J."/>
            <person name="Fadrosh D."/>
            <person name="Jin S."/>
            <person name="Johri S."/>
            <person name="Kim M."/>
            <person name="Overton L."/>
            <person name="Reardon M."/>
            <person name="Tsitrin T."/>
            <person name="Vuong H."/>
            <person name="Weaver B."/>
            <person name="Ciecko A."/>
            <person name="Tallon L."/>
            <person name="Jackson J."/>
            <person name="Pai G."/>
            <person name="Aken S.V."/>
            <person name="Utterback T."/>
            <person name="Reidmuller S."/>
            <person name="Feldblyum T."/>
            <person name="Hsiao J."/>
            <person name="Zismann V."/>
            <person name="Iobst S."/>
            <person name="de Vazeille A.R."/>
            <person name="Buell C.R."/>
            <person name="Ying K."/>
            <person name="Li Y."/>
            <person name="Lu T."/>
            <person name="Huang Y."/>
            <person name="Zhao Q."/>
            <person name="Feng Q."/>
            <person name="Zhang L."/>
            <person name="Zhu J."/>
            <person name="Weng Q."/>
            <person name="Mu J."/>
            <person name="Lu Y."/>
            <person name="Fan D."/>
            <person name="Liu Y."/>
            <person name="Guan J."/>
            <person name="Zhang Y."/>
            <person name="Yu S."/>
            <person name="Liu X."/>
            <person name="Zhang Y."/>
            <person name="Hong G."/>
            <person name="Han B."/>
            <person name="Choisne N."/>
            <person name="Demange N."/>
            <person name="Orjeda G."/>
            <person name="Samain S."/>
            <person name="Cattolico L."/>
            <person name="Pelletier E."/>
            <person name="Couloux A."/>
            <person name="Segurens B."/>
            <person name="Wincker P."/>
            <person name="D'Hont A."/>
            <person name="Scarpelli C."/>
            <person name="Weissenbach J."/>
            <person name="Salanoubat M."/>
            <person name="Quetier F."/>
            <person name="Yu Y."/>
            <person name="Kim H.R."/>
            <person name="Rambo T."/>
            <person name="Currie J."/>
            <person name="Collura K."/>
            <person name="Luo M."/>
            <person name="Yang T."/>
            <person name="Ammiraju J.S.S."/>
            <person name="Engler F."/>
            <person name="Soderlund C."/>
            <person name="Wing R.A."/>
            <person name="Palmer L.E."/>
            <person name="de la Bastide M."/>
            <person name="Spiegel L."/>
            <person name="Nascimento L."/>
            <person name="Zutavern T."/>
            <person name="O'Shaughnessy A."/>
            <person name="Dike S."/>
            <person name="Dedhia N."/>
            <person name="Preston R."/>
            <person name="Balija V."/>
            <person name="McCombie W.R."/>
            <person name="Chow T."/>
            <person name="Chen H."/>
            <person name="Chung M."/>
            <person name="Chen C."/>
            <person name="Shaw J."/>
            <person name="Wu H."/>
            <person name="Hsiao K."/>
            <person name="Chao Y."/>
            <person name="Chu M."/>
            <person name="Cheng C."/>
            <person name="Hour A."/>
            <person name="Lee P."/>
            <person name="Lin S."/>
            <person name="Lin Y."/>
            <person name="Liou J."/>
            <person name="Liu S."/>
            <person name="Hsing Y."/>
            <person name="Raghuvanshi S."/>
            <person name="Mohanty A."/>
            <person name="Bharti A.K."/>
            <person name="Gaur A."/>
            <person name="Gupta V."/>
            <person name="Kumar D."/>
            <person name="Ravi V."/>
            <person name="Vij S."/>
            <person name="Kapur A."/>
            <person name="Khurana P."/>
            <person name="Khurana P."/>
            <person name="Khurana J.P."/>
            <person name="Tyagi A.K."/>
            <person name="Gaikwad K."/>
            <person name="Singh A."/>
            <person name="Dalal V."/>
            <person name="Srivastava S."/>
            <person name="Dixit A."/>
            <person name="Pal A.K."/>
            <person name="Ghazi I.A."/>
            <person name="Yadav M."/>
            <person name="Pandit A."/>
            <person name="Bhargava A."/>
            <person name="Sureshbabu K."/>
            <person name="Batra K."/>
            <person name="Sharma T.R."/>
            <person name="Mohapatra T."/>
            <person name="Singh N.K."/>
            <person name="Messing J."/>
            <person name="Nelson A.B."/>
            <person name="Fuks G."/>
            <person name="Kavchok S."/>
            <person name="Keizer G."/>
            <person name="Linton E."/>
            <person name="Llaca V."/>
            <person name="Song R."/>
            <person name="Tanyolac B."/>
            <person name="Young S."/>
            <person name="Ho-Il K."/>
            <person name="Hahn J.H."/>
            <person name="Sangsakoo G."/>
            <person name="Vanavichit A."/>
            <person name="de Mattos Luiz.A.T."/>
            <person name="Zimmer P.D."/>
            <person name="Malone G."/>
            <person name="Dellagostin O."/>
            <person name="de Oliveira A.C."/>
            <person name="Bevan M."/>
            <person name="Bancroft I."/>
            <person name="Minx P."/>
            <person name="Cordum H."/>
            <person name="Wilson R."/>
            <person name="Cheng Z."/>
            <person name="Jin W."/>
            <person name="Jiang J."/>
            <person name="Leong S.A."/>
            <person name="Iwama H."/>
            <person name="Gojobori T."/>
            <person name="Itoh T."/>
            <person name="Niimura Y."/>
            <person name="Fujii Y."/>
            <person name="Habara T."/>
            <person name="Sakai H."/>
            <person name="Sato Y."/>
            <person name="Wilson G."/>
            <person name="Kumar K."/>
            <person name="McCouch S."/>
            <person name="Juretic N."/>
            <person name="Hoen D."/>
            <person name="Wright S."/>
            <person name="Bruskiewich R."/>
            <person name="Bureau T."/>
            <person name="Miyao A."/>
            <person name="Hirochika H."/>
            <person name="Nishikawa T."/>
            <person name="Kadowaki K."/>
            <person name="Sugiura M."/>
            <person name="Burr B."/>
            <person name="Sasaki T."/>
        </authorList>
    </citation>
    <scope>NUCLEOTIDE SEQUENCE [LARGE SCALE GENOMIC DNA]</scope>
    <source>
        <strain evidence="3">cv. Nipponbare</strain>
    </source>
</reference>